<dbReference type="InterPro" id="IPR010123">
    <property type="entry name" value="PHA_synth_III_E"/>
</dbReference>
<organism evidence="4 5">
    <name type="scientific">Marinobacterium rhizophilum</name>
    <dbReference type="NCBI Taxonomy" id="420402"/>
    <lineage>
        <taxon>Bacteria</taxon>
        <taxon>Pseudomonadati</taxon>
        <taxon>Pseudomonadota</taxon>
        <taxon>Gammaproteobacteria</taxon>
        <taxon>Oceanospirillales</taxon>
        <taxon>Oceanospirillaceae</taxon>
        <taxon>Marinobacterium</taxon>
    </lineage>
</organism>
<dbReference type="EMBL" id="CP073347">
    <property type="protein sequence ID" value="UTW13275.1"/>
    <property type="molecule type" value="Genomic_DNA"/>
</dbReference>
<evidence type="ECO:0000313" key="4">
    <source>
        <dbReference type="EMBL" id="UTW13275.1"/>
    </source>
</evidence>
<keyword evidence="3" id="KW-0583">PHB biosynthesis</keyword>
<evidence type="ECO:0000256" key="3">
    <source>
        <dbReference type="ARBA" id="ARBA00022752"/>
    </source>
</evidence>
<dbReference type="Pfam" id="PF09712">
    <property type="entry name" value="PHA_synth_III_E"/>
    <property type="match status" value="1"/>
</dbReference>
<evidence type="ECO:0000256" key="2">
    <source>
        <dbReference type="ARBA" id="ARBA00019066"/>
    </source>
</evidence>
<accession>A0ABY5HLL6</accession>
<evidence type="ECO:0000256" key="1">
    <source>
        <dbReference type="ARBA" id="ARBA00004683"/>
    </source>
</evidence>
<gene>
    <name evidence="4" type="ORF">KDW95_06350</name>
</gene>
<dbReference type="Proteomes" id="UP001058461">
    <property type="component" value="Chromosome"/>
</dbReference>
<keyword evidence="5" id="KW-1185">Reference proteome</keyword>
<name>A0ABY5HLL6_9GAMM</name>
<dbReference type="RefSeq" id="WP_255855448.1">
    <property type="nucleotide sequence ID" value="NZ_CP073347.1"/>
</dbReference>
<comment type="pathway">
    <text evidence="1">Biopolymer metabolism; poly-(R)-3-hydroxybutanoate biosynthesis.</text>
</comment>
<protein>
    <recommendedName>
        <fullName evidence="2">Poly(3-hydroxyalkanoate) polymerase subunit PhaE</fullName>
    </recommendedName>
</protein>
<reference evidence="4" key="1">
    <citation type="submission" date="2021-04" db="EMBL/GenBank/DDBJ databases">
        <title>Oceanospirillales bacteria with DddD are important DMSP degraders in coastal seawater.</title>
        <authorList>
            <person name="Liu J."/>
        </authorList>
    </citation>
    <scope>NUCLEOTIDE SEQUENCE</scope>
    <source>
        <strain evidence="4">D13-1</strain>
    </source>
</reference>
<evidence type="ECO:0000313" key="5">
    <source>
        <dbReference type="Proteomes" id="UP001058461"/>
    </source>
</evidence>
<sequence>MTDDFRTLMDQWLERQQAWWAQLCAAQPSAQKVWDSLLDATAKPQGVEPQHRILAQLAGQILVLNQHGEPFFKALQTPDAGAALAEIIQRWLQLLQQQAGNDATASWALPESLRTLLQAAGLTEAELLDGAALDTLSRLFSTAGIAPEQARTQAREAMQLLLDYQQALQQYLDQIGAVSRQAASALTTTLQGNATAVTSLGALHDLWVDHYEQAYRQHAFSDAFQTAHGRISNAHMRLQRFGLRLRDAQLQAAGLASHRQVQQLRRDAHLLRKQLRQLQQAQAETPDPQTSIAALRAELDALRGEIQQTTPRRKRKA</sequence>
<proteinExistence type="predicted"/>